<gene>
    <name evidence="1" type="ORF">J3S04_28590</name>
</gene>
<proteinExistence type="predicted"/>
<accession>A0ABX7RQE8</accession>
<dbReference type="RefSeq" id="WP_086567543.1">
    <property type="nucleotide sequence ID" value="NZ_CP071595.1"/>
</dbReference>
<organism evidence="1 2">
    <name type="scientific">Streptomyces griseocarneus</name>
    <dbReference type="NCBI Taxonomy" id="51201"/>
    <lineage>
        <taxon>Bacteria</taxon>
        <taxon>Bacillati</taxon>
        <taxon>Actinomycetota</taxon>
        <taxon>Actinomycetes</taxon>
        <taxon>Kitasatosporales</taxon>
        <taxon>Streptomycetaceae</taxon>
        <taxon>Streptomyces</taxon>
    </lineage>
</organism>
<dbReference type="Proteomes" id="UP000671836">
    <property type="component" value="Chromosome"/>
</dbReference>
<evidence type="ECO:0000313" key="2">
    <source>
        <dbReference type="Proteomes" id="UP000671836"/>
    </source>
</evidence>
<protein>
    <submittedName>
        <fullName evidence="1">Uncharacterized protein</fullName>
    </submittedName>
</protein>
<keyword evidence="2" id="KW-1185">Reference proteome</keyword>
<reference evidence="1 2" key="1">
    <citation type="submission" date="2021-03" db="EMBL/GenBank/DDBJ databases">
        <title>Streptomyces strains.</title>
        <authorList>
            <person name="Lund M.B."/>
            <person name="Toerring T."/>
        </authorList>
    </citation>
    <scope>NUCLEOTIDE SEQUENCE [LARGE SCALE GENOMIC DNA]</scope>
    <source>
        <strain evidence="1 2">KCC S-1010</strain>
    </source>
</reference>
<sequence>MLFERSRTRTLALLSAGAAVALLLTAAWWARWPHPAHDPTGARAPSGAPTAQLQRLLHDAEQLLLRSCMRGAGFDYHLVPSASLTDDRSFPYVLDDPVRAREQGYGRDMWRDLRELARRDPNRRYFQSLPAPRRAQALVAANGPSPDGLRATLPTGGVVRRSDRGCVSAAQRRLYGDVSAWFQLSNTVRALDSLRRARVMADPRYTRGVTAWAQCMRRAGHPYDTPGQARAAALSTTDPMPRGQETALALAEARCATRTGLAGLARRLDDHHGSALRRQYRRDIDRKVRLQNQALPRARAVVAALGER</sequence>
<name>A0ABX7RQE8_9ACTN</name>
<evidence type="ECO:0000313" key="1">
    <source>
        <dbReference type="EMBL" id="QSY48923.1"/>
    </source>
</evidence>
<dbReference type="EMBL" id="CP071595">
    <property type="protein sequence ID" value="QSY48923.1"/>
    <property type="molecule type" value="Genomic_DNA"/>
</dbReference>